<dbReference type="GO" id="GO:0046306">
    <property type="term" value="P:alkanesulfonate catabolic process"/>
    <property type="evidence" value="ECO:0007669"/>
    <property type="project" value="TreeGrafter"/>
</dbReference>
<sequence>MVEWFLYLPQSGLGVADLLERSLAAEAAGFDGVAFLDHVETPVAPESPIWEAMTVATWIAARTTTLRIGHLVLCDAFRHPAVLAKQAVTLAEASGGRFELGLGAGSLPDELAKFGFTTDGPGARITHLGETLRRVRNYWGVGDDTEPPQAPHPTHPIPIVLGGTGQRMLGLVAEHADWWNLPADKVDRMDEYLPAIGSARISVQQMVAFVKEGDDREKVDSKSRRVFGSLGAGLVCGTAPELIDYFKNLETRGAQRFYIWFSDFARLPSITEFGRSVIDAYQDSNHPER</sequence>
<dbReference type="InterPro" id="IPR050172">
    <property type="entry name" value="SsuD_RutA_monooxygenase"/>
</dbReference>
<dbReference type="EMBL" id="JADMLG010000007">
    <property type="protein sequence ID" value="MBH0778451.1"/>
    <property type="molecule type" value="Genomic_DNA"/>
</dbReference>
<dbReference type="SUPFAM" id="SSF51679">
    <property type="entry name" value="Bacterial luciferase-like"/>
    <property type="match status" value="1"/>
</dbReference>
<evidence type="ECO:0000313" key="7">
    <source>
        <dbReference type="Proteomes" id="UP000655751"/>
    </source>
</evidence>
<organism evidence="6 7">
    <name type="scientific">Nocardia bovistercoris</name>
    <dbReference type="NCBI Taxonomy" id="2785916"/>
    <lineage>
        <taxon>Bacteria</taxon>
        <taxon>Bacillati</taxon>
        <taxon>Actinomycetota</taxon>
        <taxon>Actinomycetes</taxon>
        <taxon>Mycobacteriales</taxon>
        <taxon>Nocardiaceae</taxon>
        <taxon>Nocardia</taxon>
    </lineage>
</organism>
<dbReference type="PANTHER" id="PTHR42847:SF4">
    <property type="entry name" value="ALKANESULFONATE MONOOXYGENASE-RELATED"/>
    <property type="match status" value="1"/>
</dbReference>
<reference evidence="6" key="1">
    <citation type="submission" date="2020-11" db="EMBL/GenBank/DDBJ databases">
        <title>Nocardia NEAU-351.nov., a novel actinomycete isolated from the cow dung.</title>
        <authorList>
            <person name="Zhang X."/>
        </authorList>
    </citation>
    <scope>NUCLEOTIDE SEQUENCE</scope>
    <source>
        <strain evidence="6">NEAU-351</strain>
    </source>
</reference>
<dbReference type="RefSeq" id="WP_196150744.1">
    <property type="nucleotide sequence ID" value="NZ_JADMLG010000007.1"/>
</dbReference>
<dbReference type="Gene3D" id="3.20.20.30">
    <property type="entry name" value="Luciferase-like domain"/>
    <property type="match status" value="1"/>
</dbReference>
<evidence type="ECO:0000256" key="1">
    <source>
        <dbReference type="ARBA" id="ARBA00022630"/>
    </source>
</evidence>
<evidence type="ECO:0000313" key="6">
    <source>
        <dbReference type="EMBL" id="MBH0778451.1"/>
    </source>
</evidence>
<proteinExistence type="predicted"/>
<feature type="domain" description="Luciferase-like" evidence="5">
    <location>
        <begin position="14"/>
        <end position="197"/>
    </location>
</feature>
<dbReference type="Proteomes" id="UP000655751">
    <property type="component" value="Unassembled WGS sequence"/>
</dbReference>
<protein>
    <submittedName>
        <fullName evidence="6">LLM class flavin-dependent oxidoreductase</fullName>
    </submittedName>
</protein>
<keyword evidence="2" id="KW-0288">FMN</keyword>
<evidence type="ECO:0000256" key="2">
    <source>
        <dbReference type="ARBA" id="ARBA00022643"/>
    </source>
</evidence>
<evidence type="ECO:0000256" key="4">
    <source>
        <dbReference type="ARBA" id="ARBA00023033"/>
    </source>
</evidence>
<comment type="caution">
    <text evidence="6">The sequence shown here is derived from an EMBL/GenBank/DDBJ whole genome shotgun (WGS) entry which is preliminary data.</text>
</comment>
<dbReference type="GO" id="GO:0008726">
    <property type="term" value="F:alkanesulfonate monooxygenase activity"/>
    <property type="evidence" value="ECO:0007669"/>
    <property type="project" value="TreeGrafter"/>
</dbReference>
<dbReference type="PANTHER" id="PTHR42847">
    <property type="entry name" value="ALKANESULFONATE MONOOXYGENASE"/>
    <property type="match status" value="1"/>
</dbReference>
<name>A0A931IC99_9NOCA</name>
<gene>
    <name evidence="6" type="ORF">IT779_19415</name>
</gene>
<evidence type="ECO:0000259" key="5">
    <source>
        <dbReference type="Pfam" id="PF00296"/>
    </source>
</evidence>
<evidence type="ECO:0000256" key="3">
    <source>
        <dbReference type="ARBA" id="ARBA00023002"/>
    </source>
</evidence>
<keyword evidence="4" id="KW-0503">Monooxygenase</keyword>
<dbReference type="AlphaFoldDB" id="A0A931IC99"/>
<keyword evidence="1" id="KW-0285">Flavoprotein</keyword>
<dbReference type="InterPro" id="IPR036661">
    <property type="entry name" value="Luciferase-like_sf"/>
</dbReference>
<dbReference type="InterPro" id="IPR011251">
    <property type="entry name" value="Luciferase-like_dom"/>
</dbReference>
<keyword evidence="7" id="KW-1185">Reference proteome</keyword>
<accession>A0A931IC99</accession>
<keyword evidence="3" id="KW-0560">Oxidoreductase</keyword>
<dbReference type="Pfam" id="PF00296">
    <property type="entry name" value="Bac_luciferase"/>
    <property type="match status" value="1"/>
</dbReference>